<dbReference type="InterPro" id="IPR000889">
    <property type="entry name" value="Glutathione_peroxidase"/>
</dbReference>
<reference evidence="5" key="1">
    <citation type="submission" date="2024-02" db="EMBL/GenBank/DDBJ databases">
        <title>Sediminibacterium planktonica sp. nov. and Sediminibacterium longus sp. nov., isolated from surface lake and river water.</title>
        <authorList>
            <person name="Watanabe K."/>
            <person name="Takemine S."/>
            <person name="Ishii Y."/>
            <person name="Ogata Y."/>
            <person name="Shindo C."/>
            <person name="Suda W."/>
        </authorList>
    </citation>
    <scope>NUCLEOTIDE SEQUENCE</scope>
    <source>
        <strain evidence="5">KACHI17</strain>
    </source>
</reference>
<sequence length="218" mass="24633">MRKLLIGLIVIVVLLILIKKKNMTWRESILKAVYPVIMLPGKLFGGSQKGSLNQAHKTAPMNFYQLTVTLNNGQTISMEQFKGKQLLLVNTASACGYTGQYAELEELYKKYKDQLVIIGFPANDFKQQEQKNDDEIAEFCKVNYGVTFLLAKKSSVVKGAEQNPVFDWLSDAGKNGWNDQQPTWNFCKYLVNKEGILEAFFPQTVSPLDKSVIQLLVK</sequence>
<dbReference type="SUPFAM" id="SSF52833">
    <property type="entry name" value="Thioredoxin-like"/>
    <property type="match status" value="1"/>
</dbReference>
<keyword evidence="3 4" id="KW-0560">Oxidoreductase</keyword>
<dbReference type="Gene3D" id="3.40.30.10">
    <property type="entry name" value="Glutaredoxin"/>
    <property type="match status" value="1"/>
</dbReference>
<evidence type="ECO:0000256" key="2">
    <source>
        <dbReference type="ARBA" id="ARBA00022559"/>
    </source>
</evidence>
<dbReference type="PROSITE" id="PS51355">
    <property type="entry name" value="GLUTATHIONE_PEROXID_3"/>
    <property type="match status" value="1"/>
</dbReference>
<dbReference type="Pfam" id="PF00255">
    <property type="entry name" value="GSHPx"/>
    <property type="match status" value="1"/>
</dbReference>
<dbReference type="PRINTS" id="PR01011">
    <property type="entry name" value="GLUTPROXDASE"/>
</dbReference>
<evidence type="ECO:0000256" key="3">
    <source>
        <dbReference type="ARBA" id="ARBA00023002"/>
    </source>
</evidence>
<dbReference type="EMBL" id="AP029612">
    <property type="protein sequence ID" value="BFG71293.1"/>
    <property type="molecule type" value="Genomic_DNA"/>
</dbReference>
<dbReference type="GO" id="GO:0004601">
    <property type="term" value="F:peroxidase activity"/>
    <property type="evidence" value="ECO:0007669"/>
    <property type="project" value="UniProtKB-KW"/>
</dbReference>
<dbReference type="GO" id="GO:0034599">
    <property type="term" value="P:cellular response to oxidative stress"/>
    <property type="evidence" value="ECO:0007669"/>
    <property type="project" value="TreeGrafter"/>
</dbReference>
<organism evidence="5">
    <name type="scientific">Sediminibacterium sp. KACHI17</name>
    <dbReference type="NCBI Taxonomy" id="1751071"/>
    <lineage>
        <taxon>Bacteria</taxon>
        <taxon>Pseudomonadati</taxon>
        <taxon>Bacteroidota</taxon>
        <taxon>Chitinophagia</taxon>
        <taxon>Chitinophagales</taxon>
        <taxon>Chitinophagaceae</taxon>
        <taxon>Sediminibacterium</taxon>
    </lineage>
</organism>
<name>A0AAT9GKT8_9BACT</name>
<dbReference type="AlphaFoldDB" id="A0AAT9GKT8"/>
<protein>
    <recommendedName>
        <fullName evidence="4">Glutathione peroxidase</fullName>
    </recommendedName>
</protein>
<evidence type="ECO:0000256" key="1">
    <source>
        <dbReference type="ARBA" id="ARBA00006926"/>
    </source>
</evidence>
<accession>A0AAT9GKT8</accession>
<keyword evidence="2 4" id="KW-0575">Peroxidase</keyword>
<evidence type="ECO:0000256" key="4">
    <source>
        <dbReference type="RuleBase" id="RU000499"/>
    </source>
</evidence>
<evidence type="ECO:0000313" key="5">
    <source>
        <dbReference type="EMBL" id="BFG71293.1"/>
    </source>
</evidence>
<dbReference type="InterPro" id="IPR036249">
    <property type="entry name" value="Thioredoxin-like_sf"/>
</dbReference>
<dbReference type="PROSITE" id="PS00460">
    <property type="entry name" value="GLUTATHIONE_PEROXID_1"/>
    <property type="match status" value="1"/>
</dbReference>
<dbReference type="CDD" id="cd00340">
    <property type="entry name" value="GSH_Peroxidase"/>
    <property type="match status" value="1"/>
</dbReference>
<comment type="similarity">
    <text evidence="1 4">Belongs to the glutathione peroxidase family.</text>
</comment>
<gene>
    <name evidence="5" type="ORF">KACHI17_21740</name>
</gene>
<dbReference type="PANTHER" id="PTHR11592">
    <property type="entry name" value="GLUTATHIONE PEROXIDASE"/>
    <property type="match status" value="1"/>
</dbReference>
<dbReference type="RefSeq" id="WP_353548928.1">
    <property type="nucleotide sequence ID" value="NZ_AP029612.1"/>
</dbReference>
<dbReference type="PANTHER" id="PTHR11592:SF78">
    <property type="entry name" value="GLUTATHIONE PEROXIDASE"/>
    <property type="match status" value="1"/>
</dbReference>
<dbReference type="InterPro" id="IPR029759">
    <property type="entry name" value="GPX_AS"/>
</dbReference>
<proteinExistence type="inferred from homology"/>